<dbReference type="PANTHER" id="PTHR42939:SF1">
    <property type="entry name" value="ABC TRANSPORTER ATP-BINDING PROTEIN ALBC-RELATED"/>
    <property type="match status" value="1"/>
</dbReference>
<reference evidence="5" key="1">
    <citation type="submission" date="2021-05" db="EMBL/GenBank/DDBJ databases">
        <title>Complete genome sequence of the cellulolytic planctomycete Telmatocola sphagniphila SP2T and characterization of the first cellulase from planctomycetes.</title>
        <authorList>
            <person name="Rakitin A.L."/>
            <person name="Beletsky A.V."/>
            <person name="Naumoff D.G."/>
            <person name="Kulichevskaya I.S."/>
            <person name="Mardanov A.V."/>
            <person name="Ravin N.V."/>
            <person name="Dedysh S.N."/>
        </authorList>
    </citation>
    <scope>NUCLEOTIDE SEQUENCE</scope>
    <source>
        <strain evidence="5">SP2T</strain>
    </source>
</reference>
<proteinExistence type="predicted"/>
<feature type="domain" description="ABC transporter" evidence="4">
    <location>
        <begin position="2"/>
        <end position="232"/>
    </location>
</feature>
<dbReference type="PANTHER" id="PTHR42939">
    <property type="entry name" value="ABC TRANSPORTER ATP-BINDING PROTEIN ALBC-RELATED"/>
    <property type="match status" value="1"/>
</dbReference>
<evidence type="ECO:0000256" key="2">
    <source>
        <dbReference type="ARBA" id="ARBA00022741"/>
    </source>
</evidence>
<dbReference type="SUPFAM" id="SSF52540">
    <property type="entry name" value="P-loop containing nucleoside triphosphate hydrolases"/>
    <property type="match status" value="1"/>
</dbReference>
<evidence type="ECO:0000259" key="4">
    <source>
        <dbReference type="PROSITE" id="PS50893"/>
    </source>
</evidence>
<dbReference type="InterPro" id="IPR051782">
    <property type="entry name" value="ABC_Transporter_VariousFunc"/>
</dbReference>
<evidence type="ECO:0000256" key="1">
    <source>
        <dbReference type="ARBA" id="ARBA00022448"/>
    </source>
</evidence>
<accession>A0A8E6EVW4</accession>
<dbReference type="InterPro" id="IPR003439">
    <property type="entry name" value="ABC_transporter-like_ATP-bd"/>
</dbReference>
<dbReference type="CDD" id="cd03230">
    <property type="entry name" value="ABC_DR_subfamily_A"/>
    <property type="match status" value="1"/>
</dbReference>
<keyword evidence="2" id="KW-0547">Nucleotide-binding</keyword>
<dbReference type="EMBL" id="CP074694">
    <property type="protein sequence ID" value="QVL33310.1"/>
    <property type="molecule type" value="Genomic_DNA"/>
</dbReference>
<name>A0A8E6EVW4_9BACT</name>
<dbReference type="PROSITE" id="PS50893">
    <property type="entry name" value="ABC_TRANSPORTER_2"/>
    <property type="match status" value="1"/>
</dbReference>
<sequence>MIELKNVSKLYGDKVAVRDMNLSIAAGELFAFLGPNGAGKTTTIKMICGLLFPSSGSIHIGGYEIQKDGDKARQLISYVPDQPYLYEKLSGREFLTFTADLYGMPRSQSADRIEEMIALFRMQEFVDDLSERYSHGMRQRTVFAAAMVHQPKILIVDEPTVGLDPKSIRLLKDLLREEACRGTTVFLSTHALDVAQELGDRIGIVDHGRLIGCGSLDELRKQASLAGSLEEVFLKITEESTNEQEAAA</sequence>
<dbReference type="Pfam" id="PF00005">
    <property type="entry name" value="ABC_tran"/>
    <property type="match status" value="1"/>
</dbReference>
<evidence type="ECO:0000313" key="6">
    <source>
        <dbReference type="Proteomes" id="UP000676194"/>
    </source>
</evidence>
<dbReference type="Gene3D" id="3.40.50.300">
    <property type="entry name" value="P-loop containing nucleotide triphosphate hydrolases"/>
    <property type="match status" value="1"/>
</dbReference>
<evidence type="ECO:0000256" key="3">
    <source>
        <dbReference type="ARBA" id="ARBA00022840"/>
    </source>
</evidence>
<dbReference type="RefSeq" id="WP_213498200.1">
    <property type="nucleotide sequence ID" value="NZ_CP074694.1"/>
</dbReference>
<gene>
    <name evidence="5" type="ORF">KIH39_05185</name>
</gene>
<dbReference type="AlphaFoldDB" id="A0A8E6EVW4"/>
<dbReference type="Proteomes" id="UP000676194">
    <property type="component" value="Chromosome"/>
</dbReference>
<organism evidence="5 6">
    <name type="scientific">Telmatocola sphagniphila</name>
    <dbReference type="NCBI Taxonomy" id="1123043"/>
    <lineage>
        <taxon>Bacteria</taxon>
        <taxon>Pseudomonadati</taxon>
        <taxon>Planctomycetota</taxon>
        <taxon>Planctomycetia</taxon>
        <taxon>Gemmatales</taxon>
        <taxon>Gemmataceae</taxon>
    </lineage>
</organism>
<dbReference type="GO" id="GO:0016887">
    <property type="term" value="F:ATP hydrolysis activity"/>
    <property type="evidence" value="ECO:0007669"/>
    <property type="project" value="InterPro"/>
</dbReference>
<dbReference type="InterPro" id="IPR027417">
    <property type="entry name" value="P-loop_NTPase"/>
</dbReference>
<evidence type="ECO:0000313" key="5">
    <source>
        <dbReference type="EMBL" id="QVL33310.1"/>
    </source>
</evidence>
<dbReference type="SMART" id="SM00382">
    <property type="entry name" value="AAA"/>
    <property type="match status" value="1"/>
</dbReference>
<keyword evidence="3 5" id="KW-0067">ATP-binding</keyword>
<protein>
    <submittedName>
        <fullName evidence="5">ABC transporter ATP-binding protein</fullName>
    </submittedName>
</protein>
<dbReference type="KEGG" id="tsph:KIH39_05185"/>
<keyword evidence="1" id="KW-0813">Transport</keyword>
<dbReference type="GO" id="GO:0005524">
    <property type="term" value="F:ATP binding"/>
    <property type="evidence" value="ECO:0007669"/>
    <property type="project" value="UniProtKB-KW"/>
</dbReference>
<keyword evidence="6" id="KW-1185">Reference proteome</keyword>
<dbReference type="InterPro" id="IPR003593">
    <property type="entry name" value="AAA+_ATPase"/>
</dbReference>